<keyword evidence="5 12" id="KW-0349">Heme</keyword>
<evidence type="ECO:0000256" key="3">
    <source>
        <dbReference type="ARBA" id="ARBA00007244"/>
    </source>
</evidence>
<name>A0A081KDS4_9GAMM</name>
<evidence type="ECO:0000256" key="5">
    <source>
        <dbReference type="ARBA" id="ARBA00022617"/>
    </source>
</evidence>
<protein>
    <recommendedName>
        <fullName evidence="4">Succinate dehydrogenase cytochrome b556 subunit</fullName>
    </recommendedName>
</protein>
<dbReference type="STRING" id="305900.GV64_17605"/>
<evidence type="ECO:0000256" key="7">
    <source>
        <dbReference type="ARBA" id="ARBA00022723"/>
    </source>
</evidence>
<evidence type="ECO:0000256" key="2">
    <source>
        <dbReference type="ARBA" id="ARBA00004141"/>
    </source>
</evidence>
<dbReference type="Pfam" id="PF01127">
    <property type="entry name" value="Sdh_cyt"/>
    <property type="match status" value="1"/>
</dbReference>
<dbReference type="PANTHER" id="PTHR10978">
    <property type="entry name" value="SUCCINATE DEHYDROGENASE CYTOCHROME B560 SUBUNIT"/>
    <property type="match status" value="1"/>
</dbReference>
<dbReference type="CDD" id="cd03499">
    <property type="entry name" value="SQR_TypeC_SdhC"/>
    <property type="match status" value="1"/>
</dbReference>
<comment type="cofactor">
    <cofactor evidence="12">
        <name>heme</name>
        <dbReference type="ChEBI" id="CHEBI:30413"/>
    </cofactor>
    <text evidence="12">The heme is bound between the two transmembrane subunits.</text>
</comment>
<dbReference type="SUPFAM" id="SSF81343">
    <property type="entry name" value="Fumarate reductase respiratory complex transmembrane subunits"/>
    <property type="match status" value="1"/>
</dbReference>
<dbReference type="EMBL" id="JOJP01000001">
    <property type="protein sequence ID" value="KEI72300.1"/>
    <property type="molecule type" value="Genomic_DNA"/>
</dbReference>
<comment type="similarity">
    <text evidence="3">Belongs to the cytochrome b560 family.</text>
</comment>
<feature type="transmembrane region" description="Helical" evidence="13">
    <location>
        <begin position="24"/>
        <end position="44"/>
    </location>
</feature>
<reference evidence="14 15" key="1">
    <citation type="submission" date="2014-06" db="EMBL/GenBank/DDBJ databases">
        <title>Whole Genome Sequences of Three Symbiotic Endozoicomonas Bacteria.</title>
        <authorList>
            <person name="Neave M.J."/>
            <person name="Apprill A."/>
            <person name="Voolstra C.R."/>
        </authorList>
    </citation>
    <scope>NUCLEOTIDE SEQUENCE [LARGE SCALE GENOMIC DNA]</scope>
    <source>
        <strain evidence="14 15">DSM 22380</strain>
    </source>
</reference>
<evidence type="ECO:0000256" key="13">
    <source>
        <dbReference type="SAM" id="Phobius"/>
    </source>
</evidence>
<evidence type="ECO:0000256" key="8">
    <source>
        <dbReference type="ARBA" id="ARBA00022989"/>
    </source>
</evidence>
<keyword evidence="9 12" id="KW-0408">Iron</keyword>
<evidence type="ECO:0000256" key="12">
    <source>
        <dbReference type="PIRSR" id="PIRSR000178-1"/>
    </source>
</evidence>
<keyword evidence="7 12" id="KW-0479">Metal-binding</keyword>
<dbReference type="InterPro" id="IPR034804">
    <property type="entry name" value="SQR/QFR_C/D"/>
</dbReference>
<dbReference type="InterPro" id="IPR014314">
    <property type="entry name" value="Succ_DH_cytb556"/>
</dbReference>
<dbReference type="RefSeq" id="WP_026258433.1">
    <property type="nucleotide sequence ID" value="NZ_JOJP01000001.1"/>
</dbReference>
<accession>A0A081KDS4</accession>
<organism evidence="14 15">
    <name type="scientific">Endozoicomonas elysicola</name>
    <dbReference type="NCBI Taxonomy" id="305900"/>
    <lineage>
        <taxon>Bacteria</taxon>
        <taxon>Pseudomonadati</taxon>
        <taxon>Pseudomonadota</taxon>
        <taxon>Gammaproteobacteria</taxon>
        <taxon>Oceanospirillales</taxon>
        <taxon>Endozoicomonadaceae</taxon>
        <taxon>Endozoicomonas</taxon>
    </lineage>
</organism>
<dbReference type="GO" id="GO:0006099">
    <property type="term" value="P:tricarboxylic acid cycle"/>
    <property type="evidence" value="ECO:0007669"/>
    <property type="project" value="InterPro"/>
</dbReference>
<evidence type="ECO:0000256" key="9">
    <source>
        <dbReference type="ARBA" id="ARBA00023004"/>
    </source>
</evidence>
<evidence type="ECO:0000256" key="6">
    <source>
        <dbReference type="ARBA" id="ARBA00022692"/>
    </source>
</evidence>
<evidence type="ECO:0000256" key="11">
    <source>
        <dbReference type="ARBA" id="ARBA00025912"/>
    </source>
</evidence>
<dbReference type="AlphaFoldDB" id="A0A081KDS4"/>
<comment type="function">
    <text evidence="1">Membrane-anchoring subunit of succinate dehydrogenase (SDH).</text>
</comment>
<feature type="transmembrane region" description="Helical" evidence="13">
    <location>
        <begin position="103"/>
        <end position="123"/>
    </location>
</feature>
<dbReference type="InterPro" id="IPR000701">
    <property type="entry name" value="SuccDH_FuR_B_TM-su"/>
</dbReference>
<keyword evidence="15" id="KW-1185">Reference proteome</keyword>
<gene>
    <name evidence="14" type="ORF">GV64_17605</name>
</gene>
<keyword evidence="6 13" id="KW-0812">Transmembrane</keyword>
<dbReference type="PANTHER" id="PTHR10978:SF5">
    <property type="entry name" value="SUCCINATE DEHYDROGENASE CYTOCHROME B560 SUBUNIT, MITOCHONDRIAL"/>
    <property type="match status" value="1"/>
</dbReference>
<dbReference type="GO" id="GO:0046872">
    <property type="term" value="F:metal ion binding"/>
    <property type="evidence" value="ECO:0007669"/>
    <property type="project" value="UniProtKB-KW"/>
</dbReference>
<dbReference type="PROSITE" id="PS01000">
    <property type="entry name" value="SDH_CYT_1"/>
    <property type="match status" value="1"/>
</dbReference>
<evidence type="ECO:0000256" key="10">
    <source>
        <dbReference type="ARBA" id="ARBA00023136"/>
    </source>
</evidence>
<evidence type="ECO:0000313" key="14">
    <source>
        <dbReference type="EMBL" id="KEI72300.1"/>
    </source>
</evidence>
<proteinExistence type="inferred from homology"/>
<dbReference type="InterPro" id="IPR018495">
    <property type="entry name" value="Succ_DH_cyt_bsu_CS"/>
</dbReference>
<keyword evidence="10 13" id="KW-0472">Membrane</keyword>
<dbReference type="Proteomes" id="UP000027997">
    <property type="component" value="Unassembled WGS sequence"/>
</dbReference>
<feature type="transmembrane region" description="Helical" evidence="13">
    <location>
        <begin position="65"/>
        <end position="83"/>
    </location>
</feature>
<evidence type="ECO:0000313" key="15">
    <source>
        <dbReference type="Proteomes" id="UP000027997"/>
    </source>
</evidence>
<dbReference type="Gene3D" id="1.20.1300.10">
    <property type="entry name" value="Fumarate reductase/succinate dehydrogenase, transmembrane subunit"/>
    <property type="match status" value="1"/>
</dbReference>
<comment type="subunit">
    <text evidence="11">Part of an enzyme complex containing four subunits: a flavoprotein, an iron-sulfur protein, plus two membrane-anchoring proteins, SdhC and SdhD. The complex can form homotrimers.</text>
</comment>
<comment type="caution">
    <text evidence="14">The sequence shown here is derived from an EMBL/GenBank/DDBJ whole genome shotgun (WGS) entry which is preliminary data.</text>
</comment>
<evidence type="ECO:0000256" key="1">
    <source>
        <dbReference type="ARBA" id="ARBA00004050"/>
    </source>
</evidence>
<dbReference type="eggNOG" id="COG2009">
    <property type="taxonomic scope" value="Bacteria"/>
</dbReference>
<dbReference type="NCBIfam" id="TIGR02970">
    <property type="entry name" value="succ_dehyd_cytB"/>
    <property type="match status" value="1"/>
</dbReference>
<sequence length="124" mass="13494">MNSKRPVNLDITTIKLPLPAYTSILHRISGVILFIGLGFLLYGLELSLASEESFDSLKDLLSAPLAKFVIWGILSALIYHFIAGVKHLLMDVDVGDGKESGRFGAIVTLVLSSVLIILAGVWVW</sequence>
<evidence type="ECO:0000256" key="4">
    <source>
        <dbReference type="ARBA" id="ARBA00020076"/>
    </source>
</evidence>
<dbReference type="GO" id="GO:0005886">
    <property type="term" value="C:plasma membrane"/>
    <property type="evidence" value="ECO:0007669"/>
    <property type="project" value="TreeGrafter"/>
</dbReference>
<keyword evidence="8 13" id="KW-1133">Transmembrane helix</keyword>
<comment type="subcellular location">
    <subcellularLocation>
        <location evidence="2">Membrane</location>
        <topology evidence="2">Multi-pass membrane protein</topology>
    </subcellularLocation>
</comment>
<dbReference type="PIRSF" id="PIRSF000178">
    <property type="entry name" value="SDH_cyt_b560"/>
    <property type="match status" value="1"/>
</dbReference>
<feature type="binding site" description="axial binding residue" evidence="12">
    <location>
        <position position="80"/>
    </location>
    <ligand>
        <name>heme</name>
        <dbReference type="ChEBI" id="CHEBI:30413"/>
        <note>ligand shared with second transmembrane subunit</note>
    </ligand>
    <ligandPart>
        <name>Fe</name>
        <dbReference type="ChEBI" id="CHEBI:18248"/>
    </ligandPart>
</feature>
<dbReference type="GO" id="GO:0009055">
    <property type="term" value="F:electron transfer activity"/>
    <property type="evidence" value="ECO:0007669"/>
    <property type="project" value="InterPro"/>
</dbReference>